<keyword evidence="10" id="KW-1185">Reference proteome</keyword>
<evidence type="ECO:0000256" key="1">
    <source>
        <dbReference type="ARBA" id="ARBA00022723"/>
    </source>
</evidence>
<dbReference type="Pfam" id="PF04082">
    <property type="entry name" value="Fungal_trans"/>
    <property type="match status" value="1"/>
</dbReference>
<evidence type="ECO:0000256" key="5">
    <source>
        <dbReference type="ARBA" id="ARBA00023163"/>
    </source>
</evidence>
<keyword evidence="3" id="KW-0805">Transcription regulation</keyword>
<name>A0ABR0JJ72_9EURO</name>
<keyword evidence="4" id="KW-0238">DNA-binding</keyword>
<feature type="compositionally biased region" description="Polar residues" evidence="7">
    <location>
        <begin position="104"/>
        <end position="117"/>
    </location>
</feature>
<evidence type="ECO:0000313" key="10">
    <source>
        <dbReference type="Proteomes" id="UP001345691"/>
    </source>
</evidence>
<sequence>MLTRIARHVARAHLDSLDERMRKLEELLTKQRTQSKEKQSIDSKASDRTSPTNEQGQTQQDVQKPCSSCSDSEEDTDIDIDQSRPVEYEAPSTSGDFRVLGQKSVASDDSPESTTSSHNFLKQMVSAPGHWSYNETSGRLRYFGATTDFDIYSGVSPGPHVLDSREQERYGISVLKDVPPSVQDYLMDLYWKCFNSVIFVVHKEAFIDDQKRGHHGQYSAFLHITILAMGMRFADSSRPEISHLMLGSGGESRLQREARRLLEYELETPGGVPSVQALLILGDMEFAIGRENTGWMYVATGRLSCQMS</sequence>
<dbReference type="InterPro" id="IPR051615">
    <property type="entry name" value="Transcr_Regulatory_Elem"/>
</dbReference>
<protein>
    <recommendedName>
        <fullName evidence="8">Xylanolytic transcriptional activator regulatory domain-containing protein</fullName>
    </recommendedName>
</protein>
<reference evidence="9 10" key="1">
    <citation type="submission" date="2023-08" db="EMBL/GenBank/DDBJ databases">
        <title>Black Yeasts Isolated from many extreme environments.</title>
        <authorList>
            <person name="Coleine C."/>
            <person name="Stajich J.E."/>
            <person name="Selbmann L."/>
        </authorList>
    </citation>
    <scope>NUCLEOTIDE SEQUENCE [LARGE SCALE GENOMIC DNA]</scope>
    <source>
        <strain evidence="9 10">CCFEE 6328</strain>
    </source>
</reference>
<proteinExistence type="predicted"/>
<organism evidence="9 10">
    <name type="scientific">Exophiala sideris</name>
    <dbReference type="NCBI Taxonomy" id="1016849"/>
    <lineage>
        <taxon>Eukaryota</taxon>
        <taxon>Fungi</taxon>
        <taxon>Dikarya</taxon>
        <taxon>Ascomycota</taxon>
        <taxon>Pezizomycotina</taxon>
        <taxon>Eurotiomycetes</taxon>
        <taxon>Chaetothyriomycetidae</taxon>
        <taxon>Chaetothyriales</taxon>
        <taxon>Herpotrichiellaceae</taxon>
        <taxon>Exophiala</taxon>
    </lineage>
</organism>
<feature type="region of interest" description="Disordered" evidence="7">
    <location>
        <begin position="28"/>
        <end position="117"/>
    </location>
</feature>
<dbReference type="CDD" id="cd12148">
    <property type="entry name" value="fungal_TF_MHR"/>
    <property type="match status" value="1"/>
</dbReference>
<accession>A0ABR0JJ72</accession>
<feature type="domain" description="Xylanolytic transcriptional activator regulatory" evidence="8">
    <location>
        <begin position="187"/>
        <end position="299"/>
    </location>
</feature>
<evidence type="ECO:0000259" key="8">
    <source>
        <dbReference type="Pfam" id="PF04082"/>
    </source>
</evidence>
<evidence type="ECO:0000256" key="4">
    <source>
        <dbReference type="ARBA" id="ARBA00023125"/>
    </source>
</evidence>
<evidence type="ECO:0000256" key="3">
    <source>
        <dbReference type="ARBA" id="ARBA00023015"/>
    </source>
</evidence>
<evidence type="ECO:0000256" key="2">
    <source>
        <dbReference type="ARBA" id="ARBA00022833"/>
    </source>
</evidence>
<keyword evidence="1" id="KW-0479">Metal-binding</keyword>
<evidence type="ECO:0000256" key="7">
    <source>
        <dbReference type="SAM" id="MobiDB-lite"/>
    </source>
</evidence>
<dbReference type="PANTHER" id="PTHR31313">
    <property type="entry name" value="TY1 ENHANCER ACTIVATOR"/>
    <property type="match status" value="1"/>
</dbReference>
<dbReference type="EMBL" id="JAVRRF010000005">
    <property type="protein sequence ID" value="KAK5065907.1"/>
    <property type="molecule type" value="Genomic_DNA"/>
</dbReference>
<feature type="compositionally biased region" description="Basic and acidic residues" evidence="7">
    <location>
        <begin position="28"/>
        <end position="47"/>
    </location>
</feature>
<feature type="compositionally biased region" description="Polar residues" evidence="7">
    <location>
        <begin position="48"/>
        <end position="62"/>
    </location>
</feature>
<gene>
    <name evidence="9" type="ORF">LTR69_003457</name>
</gene>
<feature type="compositionally biased region" description="Acidic residues" evidence="7">
    <location>
        <begin position="71"/>
        <end position="80"/>
    </location>
</feature>
<evidence type="ECO:0000313" key="9">
    <source>
        <dbReference type="EMBL" id="KAK5065907.1"/>
    </source>
</evidence>
<dbReference type="Proteomes" id="UP001345691">
    <property type="component" value="Unassembled WGS sequence"/>
</dbReference>
<keyword evidence="2" id="KW-0862">Zinc</keyword>
<keyword evidence="5" id="KW-0804">Transcription</keyword>
<keyword evidence="6" id="KW-0539">Nucleus</keyword>
<comment type="caution">
    <text evidence="9">The sequence shown here is derived from an EMBL/GenBank/DDBJ whole genome shotgun (WGS) entry which is preliminary data.</text>
</comment>
<dbReference type="InterPro" id="IPR007219">
    <property type="entry name" value="XnlR_reg_dom"/>
</dbReference>
<dbReference type="PANTHER" id="PTHR31313:SF81">
    <property type="entry name" value="TY1 ENHANCER ACTIVATOR"/>
    <property type="match status" value="1"/>
</dbReference>
<evidence type="ECO:0000256" key="6">
    <source>
        <dbReference type="ARBA" id="ARBA00023242"/>
    </source>
</evidence>